<accession>A0A931F9B6</accession>
<evidence type="ECO:0000313" key="5">
    <source>
        <dbReference type="Proteomes" id="UP000621436"/>
    </source>
</evidence>
<dbReference type="InterPro" id="IPR000120">
    <property type="entry name" value="Amidase"/>
</dbReference>
<name>A0A931F9B6_9FIRM</name>
<keyword evidence="1" id="KW-0175">Coiled coil</keyword>
<dbReference type="PANTHER" id="PTHR11895">
    <property type="entry name" value="TRANSAMIDASE"/>
    <property type="match status" value="1"/>
</dbReference>
<dbReference type="Proteomes" id="UP000621436">
    <property type="component" value="Unassembled WGS sequence"/>
</dbReference>
<feature type="domain" description="Amidase" evidence="3">
    <location>
        <begin position="24"/>
        <end position="421"/>
    </location>
</feature>
<evidence type="ECO:0000256" key="1">
    <source>
        <dbReference type="SAM" id="Coils"/>
    </source>
</evidence>
<evidence type="ECO:0000256" key="2">
    <source>
        <dbReference type="SAM" id="MobiDB-lite"/>
    </source>
</evidence>
<feature type="region of interest" description="Disordered" evidence="2">
    <location>
        <begin position="130"/>
        <end position="150"/>
    </location>
</feature>
<proteinExistence type="predicted"/>
<evidence type="ECO:0000259" key="3">
    <source>
        <dbReference type="Pfam" id="PF01425"/>
    </source>
</evidence>
<keyword evidence="5" id="KW-1185">Reference proteome</keyword>
<dbReference type="SUPFAM" id="SSF75304">
    <property type="entry name" value="Amidase signature (AS) enzymes"/>
    <property type="match status" value="1"/>
</dbReference>
<dbReference type="EMBL" id="JADPIE010000002">
    <property type="protein sequence ID" value="MBF8436274.1"/>
    <property type="molecule type" value="Genomic_DNA"/>
</dbReference>
<comment type="caution">
    <text evidence="4">The sequence shown here is derived from an EMBL/GenBank/DDBJ whole genome shotgun (WGS) entry which is preliminary data.</text>
</comment>
<dbReference type="Gene3D" id="3.90.1300.10">
    <property type="entry name" value="Amidase signature (AS) domain"/>
    <property type="match status" value="1"/>
</dbReference>
<sequence length="437" mass="48638">MKREEFNIPYIIENSNNDILKLEEIIEHSLAVINKKEDKIAALLPEENKKIRLEQDIIELKQNHQNNNFKPNLFGILVAVKDIFHLEGFKTRAGSRLDQDLLTENEGSLIKKLRSQGVIFLGKSVTTEFAHSAPGPTRNPNNLKHTPGGSSSGSAAAVAAGYCPLALGTQTIGSVIRPAAYCGIVGFKPTQGRIPSDGFIKFSETIDQIGFFTRTVSGAEMIFENILSPKHFKNIKELSQPVLGEPDQAYLNQADKIALKNFKANKLTLQKAGYRIEKSPILENIAEINNFHRTLIAYEFARAHKDWYRKYPEVYRRETAELIEEGLKIKENDYHKARDQRLKLKIEIKEAMNEANIDIFISPAATGPAPIGINSTGDPAMNLPWTNCCLPVITLPAGNNNKGLPLGLQLAANFGDDEKLLRWSKTIASLINGLDKL</sequence>
<protein>
    <submittedName>
        <fullName evidence="4">Amidase</fullName>
    </submittedName>
</protein>
<dbReference type="GO" id="GO:0003824">
    <property type="term" value="F:catalytic activity"/>
    <property type="evidence" value="ECO:0007669"/>
    <property type="project" value="InterPro"/>
</dbReference>
<organism evidence="4 5">
    <name type="scientific">Halonatronomonas betaini</name>
    <dbReference type="NCBI Taxonomy" id="2778430"/>
    <lineage>
        <taxon>Bacteria</taxon>
        <taxon>Bacillati</taxon>
        <taxon>Bacillota</taxon>
        <taxon>Clostridia</taxon>
        <taxon>Halanaerobiales</taxon>
        <taxon>Halarsenatibacteraceae</taxon>
        <taxon>Halonatronomonas</taxon>
    </lineage>
</organism>
<dbReference type="AlphaFoldDB" id="A0A931F9B6"/>
<gene>
    <name evidence="4" type="ORF">I0Q91_04215</name>
</gene>
<feature type="coiled-coil region" evidence="1">
    <location>
        <begin position="327"/>
        <end position="354"/>
    </location>
</feature>
<reference evidence="4" key="1">
    <citation type="submission" date="2020-11" db="EMBL/GenBank/DDBJ databases">
        <title>Halonatronomonas betainensis gen. nov., sp. nov. a novel haloalkaliphilic representative of the family Halanaerobiacae capable of betaine degradation.</title>
        <authorList>
            <person name="Boltyanskaya Y."/>
            <person name="Kevbrin V."/>
            <person name="Detkova E."/>
            <person name="Grouzdev D.S."/>
            <person name="Koziaeva V."/>
            <person name="Zhilina T."/>
        </authorList>
    </citation>
    <scope>NUCLEOTIDE SEQUENCE</scope>
    <source>
        <strain evidence="4">Z-7014</strain>
    </source>
</reference>
<dbReference type="Pfam" id="PF01425">
    <property type="entry name" value="Amidase"/>
    <property type="match status" value="1"/>
</dbReference>
<dbReference type="RefSeq" id="WP_270453080.1">
    <property type="nucleotide sequence ID" value="NZ_JADPIE010000002.1"/>
</dbReference>
<dbReference type="InterPro" id="IPR036928">
    <property type="entry name" value="AS_sf"/>
</dbReference>
<dbReference type="PANTHER" id="PTHR11895:SF67">
    <property type="entry name" value="AMIDASE DOMAIN-CONTAINING PROTEIN"/>
    <property type="match status" value="1"/>
</dbReference>
<evidence type="ECO:0000313" key="4">
    <source>
        <dbReference type="EMBL" id="MBF8436274.1"/>
    </source>
</evidence>
<dbReference type="InterPro" id="IPR023631">
    <property type="entry name" value="Amidase_dom"/>
</dbReference>